<keyword evidence="4 6" id="KW-0472">Membrane</keyword>
<keyword evidence="3 6" id="KW-1133">Transmembrane helix</keyword>
<name>A0A4Z0D1B8_9FIRM</name>
<keyword evidence="9" id="KW-1185">Reference proteome</keyword>
<comment type="caution">
    <text evidence="8">The sequence shown here is derived from an EMBL/GenBank/DDBJ whole genome shotgun (WGS) entry which is preliminary data.</text>
</comment>
<organism evidence="8 9">
    <name type="scientific">Soehngenia longivitae</name>
    <dbReference type="NCBI Taxonomy" id="2562294"/>
    <lineage>
        <taxon>Bacteria</taxon>
        <taxon>Bacillati</taxon>
        <taxon>Bacillota</taxon>
        <taxon>Tissierellia</taxon>
        <taxon>Tissierellales</taxon>
        <taxon>Tissierellaceae</taxon>
        <taxon>Soehngenia</taxon>
    </lineage>
</organism>
<evidence type="ECO:0000256" key="2">
    <source>
        <dbReference type="ARBA" id="ARBA00022692"/>
    </source>
</evidence>
<proteinExistence type="predicted"/>
<dbReference type="PANTHER" id="PTHR41335:SF1">
    <property type="entry name" value="MEMBRANE PROTEIN"/>
    <property type="match status" value="1"/>
</dbReference>
<dbReference type="EMBL" id="SRIB01000011">
    <property type="protein sequence ID" value="TFZ39540.1"/>
    <property type="molecule type" value="Genomic_DNA"/>
</dbReference>
<keyword evidence="1" id="KW-1003">Cell membrane</keyword>
<evidence type="ECO:0000259" key="7">
    <source>
        <dbReference type="Pfam" id="PF06305"/>
    </source>
</evidence>
<evidence type="ECO:0000256" key="4">
    <source>
        <dbReference type="ARBA" id="ARBA00023136"/>
    </source>
</evidence>
<evidence type="ECO:0000256" key="6">
    <source>
        <dbReference type="SAM" id="Phobius"/>
    </source>
</evidence>
<evidence type="ECO:0000256" key="3">
    <source>
        <dbReference type="ARBA" id="ARBA00022989"/>
    </source>
</evidence>
<keyword evidence="2 6" id="KW-0812">Transmembrane</keyword>
<evidence type="ECO:0000313" key="8">
    <source>
        <dbReference type="EMBL" id="TFZ39540.1"/>
    </source>
</evidence>
<feature type="transmembrane region" description="Helical" evidence="6">
    <location>
        <begin position="40"/>
        <end position="60"/>
    </location>
</feature>
<feature type="coiled-coil region" evidence="5">
    <location>
        <begin position="62"/>
        <end position="96"/>
    </location>
</feature>
<dbReference type="PANTHER" id="PTHR41335">
    <property type="entry name" value="MEMBRANE PROTEIN-RELATED"/>
    <property type="match status" value="1"/>
</dbReference>
<evidence type="ECO:0000256" key="5">
    <source>
        <dbReference type="SAM" id="Coils"/>
    </source>
</evidence>
<reference evidence="8 9" key="1">
    <citation type="submission" date="2019-03" db="EMBL/GenBank/DDBJ databases">
        <title>Draft genome sequence data and analysis of a Fermenting Bacterium, Soehngenia longevitae strain 1933PT, isolated from petroleum reservoir in Azerbaijan.</title>
        <authorList>
            <person name="Grouzdev D.S."/>
            <person name="Bidzhieva S.K."/>
            <person name="Sokolova D.S."/>
            <person name="Tourova T.P."/>
            <person name="Poltaraus A.B."/>
            <person name="Nazina T.N."/>
        </authorList>
    </citation>
    <scope>NUCLEOTIDE SEQUENCE [LARGE SCALE GENOMIC DNA]</scope>
    <source>
        <strain evidence="8 9">1933P</strain>
    </source>
</reference>
<feature type="transmembrane region" description="Helical" evidence="6">
    <location>
        <begin position="7"/>
        <end position="28"/>
    </location>
</feature>
<keyword evidence="5" id="KW-0175">Coiled coil</keyword>
<evidence type="ECO:0000313" key="9">
    <source>
        <dbReference type="Proteomes" id="UP000298381"/>
    </source>
</evidence>
<dbReference type="Proteomes" id="UP000298381">
    <property type="component" value="Unassembled WGS sequence"/>
</dbReference>
<protein>
    <submittedName>
        <fullName evidence="8">LapA family protein</fullName>
    </submittedName>
</protein>
<feature type="domain" description="Lipopolysaccharide assembly protein A" evidence="7">
    <location>
        <begin position="21"/>
        <end position="82"/>
    </location>
</feature>
<dbReference type="Pfam" id="PF06305">
    <property type="entry name" value="LapA_dom"/>
    <property type="match status" value="1"/>
</dbReference>
<dbReference type="InterPro" id="IPR010445">
    <property type="entry name" value="LapA_dom"/>
</dbReference>
<gene>
    <name evidence="8" type="ORF">E4100_07900</name>
</gene>
<dbReference type="RefSeq" id="WP_135271504.1">
    <property type="nucleotide sequence ID" value="NZ_SRIB01000011.1"/>
</dbReference>
<sequence>MQKSLIITLILSIIVIIFAINNNAIVTIDLIFTQIEISEAIVIFVCVLLGAAIASIFSWIREMKLKKNIKQLNLKIDELNKNIINLEKVVGEKEEQIKLLYSKDEN</sequence>
<dbReference type="GO" id="GO:0005886">
    <property type="term" value="C:plasma membrane"/>
    <property type="evidence" value="ECO:0007669"/>
    <property type="project" value="InterPro"/>
</dbReference>
<evidence type="ECO:0000256" key="1">
    <source>
        <dbReference type="ARBA" id="ARBA00022475"/>
    </source>
</evidence>
<accession>A0A4Z0D1B8</accession>
<dbReference type="AlphaFoldDB" id="A0A4Z0D1B8"/>